<evidence type="ECO:0000313" key="2">
    <source>
        <dbReference type="EMBL" id="MFC0625710.1"/>
    </source>
</evidence>
<feature type="domain" description="NmrA-like" evidence="1">
    <location>
        <begin position="2"/>
        <end position="238"/>
    </location>
</feature>
<dbReference type="InterPro" id="IPR008030">
    <property type="entry name" value="NmrA-like"/>
</dbReference>
<dbReference type="PANTHER" id="PTHR43162:SF1">
    <property type="entry name" value="PRESTALK A DIFFERENTIATION PROTEIN A"/>
    <property type="match status" value="1"/>
</dbReference>
<accession>A0ABV6QM41</accession>
<dbReference type="InterPro" id="IPR036291">
    <property type="entry name" value="NAD(P)-bd_dom_sf"/>
</dbReference>
<proteinExistence type="predicted"/>
<dbReference type="SUPFAM" id="SSF51735">
    <property type="entry name" value="NAD(P)-binding Rossmann-fold domains"/>
    <property type="match status" value="1"/>
</dbReference>
<evidence type="ECO:0000259" key="1">
    <source>
        <dbReference type="Pfam" id="PF05368"/>
    </source>
</evidence>
<protein>
    <submittedName>
        <fullName evidence="2">NAD(P)H-binding protein</fullName>
    </submittedName>
</protein>
<organism evidence="2 3">
    <name type="scientific">Kribbella deserti</name>
    <dbReference type="NCBI Taxonomy" id="1926257"/>
    <lineage>
        <taxon>Bacteria</taxon>
        <taxon>Bacillati</taxon>
        <taxon>Actinomycetota</taxon>
        <taxon>Actinomycetes</taxon>
        <taxon>Propionibacteriales</taxon>
        <taxon>Kribbellaceae</taxon>
        <taxon>Kribbella</taxon>
    </lineage>
</organism>
<dbReference type="RefSeq" id="WP_380048400.1">
    <property type="nucleotide sequence ID" value="NZ_JBHLTC010000018.1"/>
</dbReference>
<name>A0ABV6QM41_9ACTN</name>
<reference evidence="2 3" key="1">
    <citation type="submission" date="2024-09" db="EMBL/GenBank/DDBJ databases">
        <authorList>
            <person name="Sun Q."/>
            <person name="Mori K."/>
        </authorList>
    </citation>
    <scope>NUCLEOTIDE SEQUENCE [LARGE SCALE GENOMIC DNA]</scope>
    <source>
        <strain evidence="2 3">CGMCC 1.15906</strain>
    </source>
</reference>
<dbReference type="Gene3D" id="3.90.25.10">
    <property type="entry name" value="UDP-galactose 4-epimerase, domain 1"/>
    <property type="match status" value="1"/>
</dbReference>
<evidence type="ECO:0000313" key="3">
    <source>
        <dbReference type="Proteomes" id="UP001589890"/>
    </source>
</evidence>
<sequence length="271" mass="29327">MTILVLGATGKTGRRVAERLQAKGVDFRAASRSAPTRFDWDDRATWADAVEGATAVYLVASDDPEPTEPFVKQAVAAGVRRFVVLSGRNMDKAAGRFGDGMWAAEQAVRASGAEWAFARANNFNQNFDVDFWLPAITAGRLALPIGDVGEPFIDLSDVADVVTELLTTDGHAGKIYELSGPESLTFAEAVGQISAAVGRPIEFVEITPEQYAEDLRAEGYPEEVATNVNGMFELMREGLLETPTDGVEQVLGRPAKSFRSYVRDVWAPGPR</sequence>
<keyword evidence="3" id="KW-1185">Reference proteome</keyword>
<dbReference type="Proteomes" id="UP001589890">
    <property type="component" value="Unassembled WGS sequence"/>
</dbReference>
<gene>
    <name evidence="2" type="ORF">ACFFGN_16655</name>
</gene>
<dbReference type="PANTHER" id="PTHR43162">
    <property type="match status" value="1"/>
</dbReference>
<dbReference type="EMBL" id="JBHLTC010000018">
    <property type="protein sequence ID" value="MFC0625710.1"/>
    <property type="molecule type" value="Genomic_DNA"/>
</dbReference>
<dbReference type="Gene3D" id="3.40.50.720">
    <property type="entry name" value="NAD(P)-binding Rossmann-like Domain"/>
    <property type="match status" value="1"/>
</dbReference>
<comment type="caution">
    <text evidence="2">The sequence shown here is derived from an EMBL/GenBank/DDBJ whole genome shotgun (WGS) entry which is preliminary data.</text>
</comment>
<dbReference type="Pfam" id="PF05368">
    <property type="entry name" value="NmrA"/>
    <property type="match status" value="1"/>
</dbReference>
<dbReference type="InterPro" id="IPR051604">
    <property type="entry name" value="Ergot_Alk_Oxidoreductase"/>
</dbReference>